<keyword evidence="1" id="KW-1133">Transmembrane helix</keyword>
<gene>
    <name evidence="3" type="ORF">LITE_LOCUS22720</name>
</gene>
<dbReference type="GO" id="GO:0010073">
    <property type="term" value="P:meristem maintenance"/>
    <property type="evidence" value="ECO:0007669"/>
    <property type="project" value="InterPro"/>
</dbReference>
<proteinExistence type="predicted"/>
<evidence type="ECO:0000259" key="2">
    <source>
        <dbReference type="Pfam" id="PF10536"/>
    </source>
</evidence>
<accession>A0AAV0LBF7</accession>
<dbReference type="PANTHER" id="PTHR46033:SF8">
    <property type="entry name" value="PROTEIN MAINTENANCE OF MERISTEMS-LIKE"/>
    <property type="match status" value="1"/>
</dbReference>
<dbReference type="Pfam" id="PF10536">
    <property type="entry name" value="PMD"/>
    <property type="match status" value="1"/>
</dbReference>
<evidence type="ECO:0000313" key="3">
    <source>
        <dbReference type="EMBL" id="CAI0430676.1"/>
    </source>
</evidence>
<feature type="domain" description="Aminotransferase-like plant mobile" evidence="2">
    <location>
        <begin position="59"/>
        <end position="309"/>
    </location>
</feature>
<keyword evidence="1" id="KW-0812">Transmembrane</keyword>
<dbReference type="InterPro" id="IPR044824">
    <property type="entry name" value="MAIN-like"/>
</dbReference>
<dbReference type="AlphaFoldDB" id="A0AAV0LBF7"/>
<dbReference type="Proteomes" id="UP001154282">
    <property type="component" value="Unassembled WGS sequence"/>
</dbReference>
<dbReference type="EMBL" id="CAMGYJ010000006">
    <property type="protein sequence ID" value="CAI0430676.1"/>
    <property type="molecule type" value="Genomic_DNA"/>
</dbReference>
<dbReference type="PANTHER" id="PTHR46033">
    <property type="entry name" value="PROTEIN MAIN-LIKE 2"/>
    <property type="match status" value="1"/>
</dbReference>
<keyword evidence="4" id="KW-1185">Reference proteome</keyword>
<keyword evidence="1" id="KW-0472">Membrane</keyword>
<protein>
    <recommendedName>
        <fullName evidence="2">Aminotransferase-like plant mobile domain-containing protein</fullName>
    </recommendedName>
</protein>
<dbReference type="InterPro" id="IPR019557">
    <property type="entry name" value="AminoTfrase-like_pln_mobile"/>
</dbReference>
<reference evidence="3" key="1">
    <citation type="submission" date="2022-08" db="EMBL/GenBank/DDBJ databases">
        <authorList>
            <person name="Gutierrez-Valencia J."/>
        </authorList>
    </citation>
    <scope>NUCLEOTIDE SEQUENCE</scope>
</reference>
<organism evidence="3 4">
    <name type="scientific">Linum tenue</name>
    <dbReference type="NCBI Taxonomy" id="586396"/>
    <lineage>
        <taxon>Eukaryota</taxon>
        <taxon>Viridiplantae</taxon>
        <taxon>Streptophyta</taxon>
        <taxon>Embryophyta</taxon>
        <taxon>Tracheophyta</taxon>
        <taxon>Spermatophyta</taxon>
        <taxon>Magnoliopsida</taxon>
        <taxon>eudicotyledons</taxon>
        <taxon>Gunneridae</taxon>
        <taxon>Pentapetalae</taxon>
        <taxon>rosids</taxon>
        <taxon>fabids</taxon>
        <taxon>Malpighiales</taxon>
        <taxon>Linaceae</taxon>
        <taxon>Linum</taxon>
    </lineage>
</organism>
<evidence type="ECO:0000256" key="1">
    <source>
        <dbReference type="SAM" id="Phobius"/>
    </source>
</evidence>
<evidence type="ECO:0000313" key="4">
    <source>
        <dbReference type="Proteomes" id="UP001154282"/>
    </source>
</evidence>
<sequence length="371" mass="42524">MVVDPRQLEKFALEADIRALLGLDRDEDEYGAQVGEVASLSRWYRGFGLLGVGALTHLQQSGPPAREAQCYLLLLLGSTLFVDKSKDRVSAVVNLFVKRPDMLGEYAWGAGALAYLYRQVGIASRAEAKGVAGCLTLLQCWIYDHFPTLRPSRLEPRELEQGQAGAFRWRGTAPRSSKRRDAQMLAYYRQAIDSLTPQSVSWTPYGRSPHLTVRRTLYQGLLRFAEIAEYYDPTRCLRQLGYVQGVPYPPERPLVVRRPASTLGYSLSYQFVYDSYWNNLGAHSVHLDLFSTQIRRRPWEFAESYMSWYIRHSHPHILSDSRPVDDISDANTVSKIIFYIICIKLFITNMYLNCMVFYYSCHARCGLRYLP</sequence>
<comment type="caution">
    <text evidence="3">The sequence shown here is derived from an EMBL/GenBank/DDBJ whole genome shotgun (WGS) entry which is preliminary data.</text>
</comment>
<name>A0AAV0LBF7_9ROSI</name>
<feature type="transmembrane region" description="Helical" evidence="1">
    <location>
        <begin position="336"/>
        <end position="359"/>
    </location>
</feature>